<keyword evidence="2" id="KW-1185">Reference proteome</keyword>
<proteinExistence type="predicted"/>
<comment type="caution">
    <text evidence="1">The sequence shown here is derived from an EMBL/GenBank/DDBJ whole genome shotgun (WGS) entry which is preliminary data.</text>
</comment>
<dbReference type="RefSeq" id="WP_209697407.1">
    <property type="nucleotide sequence ID" value="NZ_BAAAVU010000031.1"/>
</dbReference>
<gene>
    <name evidence="1" type="ORF">JOF29_005737</name>
</gene>
<protein>
    <submittedName>
        <fullName evidence="1">Uncharacterized protein</fullName>
    </submittedName>
</protein>
<name>A0ABS4USJ7_9ACTN</name>
<accession>A0ABS4USJ7</accession>
<evidence type="ECO:0000313" key="2">
    <source>
        <dbReference type="Proteomes" id="UP000755585"/>
    </source>
</evidence>
<dbReference type="EMBL" id="JAGINT010000002">
    <property type="protein sequence ID" value="MBP2354627.1"/>
    <property type="molecule type" value="Genomic_DNA"/>
</dbReference>
<reference evidence="1 2" key="1">
    <citation type="submission" date="2021-03" db="EMBL/GenBank/DDBJ databases">
        <title>Sequencing the genomes of 1000 actinobacteria strains.</title>
        <authorList>
            <person name="Klenk H.-P."/>
        </authorList>
    </citation>
    <scope>NUCLEOTIDE SEQUENCE [LARGE SCALE GENOMIC DNA]</scope>
    <source>
        <strain evidence="1 2">DSM 18824</strain>
    </source>
</reference>
<dbReference type="Proteomes" id="UP000755585">
    <property type="component" value="Unassembled WGS sequence"/>
</dbReference>
<sequence>MTDGGGRMAGRVNIAFTPDATTAARRLQERFPLPDLVDVARVATAFALRTNVPLTRPADFGSANGSNFNVGSVDPQGELRDLLLALHPEIDEDPYRVVETLMSLGAIALEQKVAAGEVLSLRDMISLPDA</sequence>
<organism evidence="1 2">
    <name type="scientific">Kribbella aluminosa</name>
    <dbReference type="NCBI Taxonomy" id="416017"/>
    <lineage>
        <taxon>Bacteria</taxon>
        <taxon>Bacillati</taxon>
        <taxon>Actinomycetota</taxon>
        <taxon>Actinomycetes</taxon>
        <taxon>Propionibacteriales</taxon>
        <taxon>Kribbellaceae</taxon>
        <taxon>Kribbella</taxon>
    </lineage>
</organism>
<evidence type="ECO:0000313" key="1">
    <source>
        <dbReference type="EMBL" id="MBP2354627.1"/>
    </source>
</evidence>